<gene>
    <name evidence="1" type="ORF">OUZ56_020361</name>
</gene>
<organism evidence="1 2">
    <name type="scientific">Daphnia magna</name>
    <dbReference type="NCBI Taxonomy" id="35525"/>
    <lineage>
        <taxon>Eukaryota</taxon>
        <taxon>Metazoa</taxon>
        <taxon>Ecdysozoa</taxon>
        <taxon>Arthropoda</taxon>
        <taxon>Crustacea</taxon>
        <taxon>Branchiopoda</taxon>
        <taxon>Diplostraca</taxon>
        <taxon>Cladocera</taxon>
        <taxon>Anomopoda</taxon>
        <taxon>Daphniidae</taxon>
        <taxon>Daphnia</taxon>
    </lineage>
</organism>
<evidence type="ECO:0000313" key="2">
    <source>
        <dbReference type="Proteomes" id="UP001234178"/>
    </source>
</evidence>
<evidence type="ECO:0000313" key="1">
    <source>
        <dbReference type="EMBL" id="KAK4011248.1"/>
    </source>
</evidence>
<dbReference type="Proteomes" id="UP001234178">
    <property type="component" value="Unassembled WGS sequence"/>
</dbReference>
<protein>
    <submittedName>
        <fullName evidence="1">Uncharacterized protein</fullName>
    </submittedName>
</protein>
<dbReference type="EMBL" id="JAOYFB010000003">
    <property type="protein sequence ID" value="KAK4011248.1"/>
    <property type="molecule type" value="Genomic_DNA"/>
</dbReference>
<accession>A0ABQ9ZEA4</accession>
<sequence>MPLACPSLNIDVPEVVFDGHPTFGEDESANLPNEMLPNLVKYCIVSLAHRMFRSAASDYLNRWRTYQSSYVSNLFFENSIMLAFTQI</sequence>
<keyword evidence="2" id="KW-1185">Reference proteome</keyword>
<name>A0ABQ9ZEA4_9CRUS</name>
<reference evidence="1 2" key="1">
    <citation type="journal article" date="2023" name="Nucleic Acids Res.">
        <title>The hologenome of Daphnia magna reveals possible DNA methylation and microbiome-mediated evolution of the host genome.</title>
        <authorList>
            <person name="Chaturvedi A."/>
            <person name="Li X."/>
            <person name="Dhandapani V."/>
            <person name="Marshall H."/>
            <person name="Kissane S."/>
            <person name="Cuenca-Cambronero M."/>
            <person name="Asole G."/>
            <person name="Calvet F."/>
            <person name="Ruiz-Romero M."/>
            <person name="Marangio P."/>
            <person name="Guigo R."/>
            <person name="Rago D."/>
            <person name="Mirbahai L."/>
            <person name="Eastwood N."/>
            <person name="Colbourne J.K."/>
            <person name="Zhou J."/>
            <person name="Mallon E."/>
            <person name="Orsini L."/>
        </authorList>
    </citation>
    <scope>NUCLEOTIDE SEQUENCE [LARGE SCALE GENOMIC DNA]</scope>
    <source>
        <strain evidence="1">LRV0_1</strain>
    </source>
</reference>
<comment type="caution">
    <text evidence="1">The sequence shown here is derived from an EMBL/GenBank/DDBJ whole genome shotgun (WGS) entry which is preliminary data.</text>
</comment>
<proteinExistence type="predicted"/>